<dbReference type="InterPro" id="IPR055482">
    <property type="entry name" value="DUF7054"/>
</dbReference>
<gene>
    <name evidence="2" type="ORF">QJS10_CPB18g00594</name>
</gene>
<comment type="caution">
    <text evidence="2">The sequence shown here is derived from an EMBL/GenBank/DDBJ whole genome shotgun (WGS) entry which is preliminary data.</text>
</comment>
<organism evidence="2 3">
    <name type="scientific">Acorus calamus</name>
    <name type="common">Sweet flag</name>
    <dbReference type="NCBI Taxonomy" id="4465"/>
    <lineage>
        <taxon>Eukaryota</taxon>
        <taxon>Viridiplantae</taxon>
        <taxon>Streptophyta</taxon>
        <taxon>Embryophyta</taxon>
        <taxon>Tracheophyta</taxon>
        <taxon>Spermatophyta</taxon>
        <taxon>Magnoliopsida</taxon>
        <taxon>Liliopsida</taxon>
        <taxon>Acoraceae</taxon>
        <taxon>Acorus</taxon>
    </lineage>
</organism>
<dbReference type="PANTHER" id="PTHR33270:SF18">
    <property type="entry name" value="OS02G0324700 PROTEIN"/>
    <property type="match status" value="1"/>
</dbReference>
<dbReference type="AlphaFoldDB" id="A0AAV9CMR1"/>
<dbReference type="InterPro" id="IPR040358">
    <property type="entry name" value="At4g22758-like"/>
</dbReference>
<evidence type="ECO:0000259" key="1">
    <source>
        <dbReference type="Pfam" id="PF23156"/>
    </source>
</evidence>
<evidence type="ECO:0000313" key="2">
    <source>
        <dbReference type="EMBL" id="KAK1289684.1"/>
    </source>
</evidence>
<proteinExistence type="predicted"/>
<reference evidence="2" key="2">
    <citation type="submission" date="2023-06" db="EMBL/GenBank/DDBJ databases">
        <authorList>
            <person name="Ma L."/>
            <person name="Liu K.-W."/>
            <person name="Li Z."/>
            <person name="Hsiao Y.-Y."/>
            <person name="Qi Y."/>
            <person name="Fu T."/>
            <person name="Tang G."/>
            <person name="Zhang D."/>
            <person name="Sun W.-H."/>
            <person name="Liu D.-K."/>
            <person name="Li Y."/>
            <person name="Chen G.-Z."/>
            <person name="Liu X.-D."/>
            <person name="Liao X.-Y."/>
            <person name="Jiang Y.-T."/>
            <person name="Yu X."/>
            <person name="Hao Y."/>
            <person name="Huang J."/>
            <person name="Zhao X.-W."/>
            <person name="Ke S."/>
            <person name="Chen Y.-Y."/>
            <person name="Wu W.-L."/>
            <person name="Hsu J.-L."/>
            <person name="Lin Y.-F."/>
            <person name="Huang M.-D."/>
            <person name="Li C.-Y."/>
            <person name="Huang L."/>
            <person name="Wang Z.-W."/>
            <person name="Zhao X."/>
            <person name="Zhong W.-Y."/>
            <person name="Peng D.-H."/>
            <person name="Ahmad S."/>
            <person name="Lan S."/>
            <person name="Zhang J.-S."/>
            <person name="Tsai W.-C."/>
            <person name="Van De Peer Y."/>
            <person name="Liu Z.-J."/>
        </authorList>
    </citation>
    <scope>NUCLEOTIDE SEQUENCE</scope>
    <source>
        <strain evidence="2">CP</strain>
        <tissue evidence="2">Leaves</tissue>
    </source>
</reference>
<dbReference type="Proteomes" id="UP001180020">
    <property type="component" value="Unassembled WGS sequence"/>
</dbReference>
<feature type="domain" description="DUF7054" evidence="1">
    <location>
        <begin position="21"/>
        <end position="102"/>
    </location>
</feature>
<protein>
    <recommendedName>
        <fullName evidence="1">DUF7054 domain-containing protein</fullName>
    </recommendedName>
</protein>
<dbReference type="Pfam" id="PF23156">
    <property type="entry name" value="DUF7054"/>
    <property type="match status" value="1"/>
</dbReference>
<accession>A0AAV9CMR1</accession>
<name>A0AAV9CMR1_ACOCL</name>
<dbReference type="EMBL" id="JAUJYO010000018">
    <property type="protein sequence ID" value="KAK1289684.1"/>
    <property type="molecule type" value="Genomic_DNA"/>
</dbReference>
<dbReference type="PANTHER" id="PTHR33270">
    <property type="entry name" value="BNAC05G50380D PROTEIN"/>
    <property type="match status" value="1"/>
</dbReference>
<sequence length="136" mass="14649">MAIAFAQKTRSKKGSAGDGRNRILITVNVLGSAGPLRSVVDVGELVASVIANTLRSYAKEGRLPVLGSNIDDFFLYCAHAQCDALGPLDTIGSSGSRNFVLCKKPNEELVKQVLDRKGSGNWKTWLNKSFKVISSH</sequence>
<keyword evidence="3" id="KW-1185">Reference proteome</keyword>
<evidence type="ECO:0000313" key="3">
    <source>
        <dbReference type="Proteomes" id="UP001180020"/>
    </source>
</evidence>
<reference evidence="2" key="1">
    <citation type="journal article" date="2023" name="Nat. Commun.">
        <title>Diploid and tetraploid genomes of Acorus and the evolution of monocots.</title>
        <authorList>
            <person name="Ma L."/>
            <person name="Liu K.W."/>
            <person name="Li Z."/>
            <person name="Hsiao Y.Y."/>
            <person name="Qi Y."/>
            <person name="Fu T."/>
            <person name="Tang G.D."/>
            <person name="Zhang D."/>
            <person name="Sun W.H."/>
            <person name="Liu D.K."/>
            <person name="Li Y."/>
            <person name="Chen G.Z."/>
            <person name="Liu X.D."/>
            <person name="Liao X.Y."/>
            <person name="Jiang Y.T."/>
            <person name="Yu X."/>
            <person name="Hao Y."/>
            <person name="Huang J."/>
            <person name="Zhao X.W."/>
            <person name="Ke S."/>
            <person name="Chen Y.Y."/>
            <person name="Wu W.L."/>
            <person name="Hsu J.L."/>
            <person name="Lin Y.F."/>
            <person name="Huang M.D."/>
            <person name="Li C.Y."/>
            <person name="Huang L."/>
            <person name="Wang Z.W."/>
            <person name="Zhao X."/>
            <person name="Zhong W.Y."/>
            <person name="Peng D.H."/>
            <person name="Ahmad S."/>
            <person name="Lan S."/>
            <person name="Zhang J.S."/>
            <person name="Tsai W.C."/>
            <person name="Van de Peer Y."/>
            <person name="Liu Z.J."/>
        </authorList>
    </citation>
    <scope>NUCLEOTIDE SEQUENCE</scope>
    <source>
        <strain evidence="2">CP</strain>
    </source>
</reference>